<proteinExistence type="inferred from homology"/>
<keyword evidence="4" id="KW-0378">Hydrolase</keyword>
<dbReference type="OrthoDB" id="6428749at2759"/>
<dbReference type="GO" id="GO:0004040">
    <property type="term" value="F:amidase activity"/>
    <property type="evidence" value="ECO:0007669"/>
    <property type="project" value="UniProtKB-EC"/>
</dbReference>
<dbReference type="SUPFAM" id="SSF75304">
    <property type="entry name" value="Amidase signature (AS) enzymes"/>
    <property type="match status" value="1"/>
</dbReference>
<evidence type="ECO:0000313" key="9">
    <source>
        <dbReference type="Proteomes" id="UP000308652"/>
    </source>
</evidence>
<dbReference type="InterPro" id="IPR036928">
    <property type="entry name" value="AS_sf"/>
</dbReference>
<name>A0A5C3MBD4_9AGAR</name>
<sequence length="557" mass="61537">MLFSYLAHRKACQTKQTERQQRIDELGPAFQKPLSSIEQSIINQSVRQTVSGVQSGELDPNVVLTAYGKKALEAHAATNCLTEVMISAAQGWAKDCNRKGPLAGMPVSLKDTVGVEGWDGCIGYSAWVGKPALKDSAIIRLLRDAGAVPFVKTNIPITLLSFESFSDVFGRTLNPHKHTHSPGGSTGGEAALLAYGGSRIGIGTDVAGSVRVPAHYSGVYSIRCSVGRFLKMGSSTSMPGQEGVAPVYSPMARTLEDLGVFWDAIMSMRPWEYDHSCLAMPWNVNKIEYTRTPKWGVLWDDGIVRPSPACKRALQLVVDTLKKNGHEVVDINPPSTVEGFKIGSQLILADAGKTATGPIRTFESNDPGVVEAMRMFRIPNFLRKLYAIYIRYVKRDPLYADLIAGWEEKTIAEYWALVAQREAYKARWFEYMQEEKLDFVLTVPNALPAIRHGGMKDGWKSCGYSFLFNILDYSVGVLPVTHVHAALDMLPLSTPFKARNAIERDTYRWYDAGDMHGLPVGVQVVGKRLEEEKVFEGMSVIESLLKKDGMAYSLLNM</sequence>
<evidence type="ECO:0000256" key="6">
    <source>
        <dbReference type="PIRSR" id="PIRSR001221-2"/>
    </source>
</evidence>
<organism evidence="8 9">
    <name type="scientific">Crucibulum laeve</name>
    <dbReference type="NCBI Taxonomy" id="68775"/>
    <lineage>
        <taxon>Eukaryota</taxon>
        <taxon>Fungi</taxon>
        <taxon>Dikarya</taxon>
        <taxon>Basidiomycota</taxon>
        <taxon>Agaricomycotina</taxon>
        <taxon>Agaricomycetes</taxon>
        <taxon>Agaricomycetidae</taxon>
        <taxon>Agaricales</taxon>
        <taxon>Agaricineae</taxon>
        <taxon>Nidulariaceae</taxon>
        <taxon>Crucibulum</taxon>
    </lineage>
</organism>
<comment type="catalytic activity">
    <reaction evidence="1">
        <text>a monocarboxylic acid amide + H2O = a monocarboxylate + NH4(+)</text>
        <dbReference type="Rhea" id="RHEA:12020"/>
        <dbReference type="ChEBI" id="CHEBI:15377"/>
        <dbReference type="ChEBI" id="CHEBI:28938"/>
        <dbReference type="ChEBI" id="CHEBI:35757"/>
        <dbReference type="ChEBI" id="CHEBI:83628"/>
        <dbReference type="EC" id="3.5.1.4"/>
    </reaction>
</comment>
<feature type="binding site" evidence="6">
    <location>
        <position position="185"/>
    </location>
    <ligand>
        <name>substrate</name>
    </ligand>
</feature>
<dbReference type="AlphaFoldDB" id="A0A5C3MBD4"/>
<feature type="active site" description="Charge relay system" evidence="5">
    <location>
        <position position="185"/>
    </location>
</feature>
<protein>
    <recommendedName>
        <fullName evidence="3">amidase</fullName>
        <ecNumber evidence="3">3.5.1.4</ecNumber>
    </recommendedName>
</protein>
<gene>
    <name evidence="8" type="ORF">BDQ12DRAFT_710757</name>
</gene>
<dbReference type="Proteomes" id="UP000308652">
    <property type="component" value="Unassembled WGS sequence"/>
</dbReference>
<dbReference type="FunFam" id="3.90.1300.10:FF:000003">
    <property type="entry name" value="Amidase signature enzyme"/>
    <property type="match status" value="1"/>
</dbReference>
<evidence type="ECO:0000313" key="8">
    <source>
        <dbReference type="EMBL" id="TFK41766.1"/>
    </source>
</evidence>
<dbReference type="EMBL" id="ML213594">
    <property type="protein sequence ID" value="TFK41766.1"/>
    <property type="molecule type" value="Genomic_DNA"/>
</dbReference>
<feature type="active site" description="Acyl-ester intermediate" evidence="5">
    <location>
        <position position="209"/>
    </location>
</feature>
<feature type="domain" description="Amidase" evidence="7">
    <location>
        <begin position="63"/>
        <end position="534"/>
    </location>
</feature>
<evidence type="ECO:0000259" key="7">
    <source>
        <dbReference type="Pfam" id="PF01425"/>
    </source>
</evidence>
<dbReference type="Pfam" id="PF01425">
    <property type="entry name" value="Amidase"/>
    <property type="match status" value="1"/>
</dbReference>
<evidence type="ECO:0000256" key="4">
    <source>
        <dbReference type="ARBA" id="ARBA00022801"/>
    </source>
</evidence>
<keyword evidence="9" id="KW-1185">Reference proteome</keyword>
<dbReference type="EC" id="3.5.1.4" evidence="3"/>
<accession>A0A5C3MBD4</accession>
<evidence type="ECO:0000256" key="1">
    <source>
        <dbReference type="ARBA" id="ARBA00001311"/>
    </source>
</evidence>
<feature type="binding site" evidence="6">
    <location>
        <begin position="206"/>
        <end position="209"/>
    </location>
    <ligand>
        <name>substrate</name>
    </ligand>
</feature>
<dbReference type="InterPro" id="IPR023631">
    <property type="entry name" value="Amidase_dom"/>
</dbReference>
<dbReference type="PIRSF" id="PIRSF001221">
    <property type="entry name" value="Amidase_fungi"/>
    <property type="match status" value="1"/>
</dbReference>
<comment type="similarity">
    <text evidence="2">Belongs to the amidase family.</text>
</comment>
<reference evidence="8 9" key="1">
    <citation type="journal article" date="2019" name="Nat. Ecol. Evol.">
        <title>Megaphylogeny resolves global patterns of mushroom evolution.</title>
        <authorList>
            <person name="Varga T."/>
            <person name="Krizsan K."/>
            <person name="Foldi C."/>
            <person name="Dima B."/>
            <person name="Sanchez-Garcia M."/>
            <person name="Sanchez-Ramirez S."/>
            <person name="Szollosi G.J."/>
            <person name="Szarkandi J.G."/>
            <person name="Papp V."/>
            <person name="Albert L."/>
            <person name="Andreopoulos W."/>
            <person name="Angelini C."/>
            <person name="Antonin V."/>
            <person name="Barry K.W."/>
            <person name="Bougher N.L."/>
            <person name="Buchanan P."/>
            <person name="Buyck B."/>
            <person name="Bense V."/>
            <person name="Catcheside P."/>
            <person name="Chovatia M."/>
            <person name="Cooper J."/>
            <person name="Damon W."/>
            <person name="Desjardin D."/>
            <person name="Finy P."/>
            <person name="Geml J."/>
            <person name="Haridas S."/>
            <person name="Hughes K."/>
            <person name="Justo A."/>
            <person name="Karasinski D."/>
            <person name="Kautmanova I."/>
            <person name="Kiss B."/>
            <person name="Kocsube S."/>
            <person name="Kotiranta H."/>
            <person name="LaButti K.M."/>
            <person name="Lechner B.E."/>
            <person name="Liimatainen K."/>
            <person name="Lipzen A."/>
            <person name="Lukacs Z."/>
            <person name="Mihaltcheva S."/>
            <person name="Morgado L.N."/>
            <person name="Niskanen T."/>
            <person name="Noordeloos M.E."/>
            <person name="Ohm R.A."/>
            <person name="Ortiz-Santana B."/>
            <person name="Ovrebo C."/>
            <person name="Racz N."/>
            <person name="Riley R."/>
            <person name="Savchenko A."/>
            <person name="Shiryaev A."/>
            <person name="Soop K."/>
            <person name="Spirin V."/>
            <person name="Szebenyi C."/>
            <person name="Tomsovsky M."/>
            <person name="Tulloss R.E."/>
            <person name="Uehling J."/>
            <person name="Grigoriev I.V."/>
            <person name="Vagvolgyi C."/>
            <person name="Papp T."/>
            <person name="Martin F.M."/>
            <person name="Miettinen O."/>
            <person name="Hibbett D.S."/>
            <person name="Nagy L.G."/>
        </authorList>
    </citation>
    <scope>NUCLEOTIDE SEQUENCE [LARGE SCALE GENOMIC DNA]</scope>
    <source>
        <strain evidence="8 9">CBS 166.37</strain>
    </source>
</reference>
<feature type="active site" description="Charge relay system" evidence="5">
    <location>
        <position position="110"/>
    </location>
</feature>
<evidence type="ECO:0000256" key="5">
    <source>
        <dbReference type="PIRSR" id="PIRSR001221-1"/>
    </source>
</evidence>
<dbReference type="STRING" id="68775.A0A5C3MBD4"/>
<dbReference type="PANTHER" id="PTHR46072:SF10">
    <property type="entry name" value="ACETAMIDASE"/>
    <property type="match status" value="1"/>
</dbReference>
<evidence type="ECO:0000256" key="3">
    <source>
        <dbReference type="ARBA" id="ARBA00012922"/>
    </source>
</evidence>
<feature type="binding site" evidence="6">
    <location>
        <position position="159"/>
    </location>
    <ligand>
        <name>substrate</name>
    </ligand>
</feature>
<evidence type="ECO:0000256" key="2">
    <source>
        <dbReference type="ARBA" id="ARBA00009199"/>
    </source>
</evidence>
<dbReference type="PANTHER" id="PTHR46072">
    <property type="entry name" value="AMIDASE-RELATED-RELATED"/>
    <property type="match status" value="1"/>
</dbReference>
<dbReference type="Gene3D" id="3.90.1300.10">
    <property type="entry name" value="Amidase signature (AS) domain"/>
    <property type="match status" value="1"/>
</dbReference>